<feature type="transmembrane region" description="Helical" evidence="1">
    <location>
        <begin position="109"/>
        <end position="128"/>
    </location>
</feature>
<keyword evidence="1" id="KW-0472">Membrane</keyword>
<feature type="transmembrane region" description="Helical" evidence="1">
    <location>
        <begin position="46"/>
        <end position="63"/>
    </location>
</feature>
<reference evidence="2 3" key="2">
    <citation type="submission" date="2016-08" db="EMBL/GenBank/DDBJ databases">
        <title>Pervasive Adenine N6-methylation of Active Genes in Fungi.</title>
        <authorList>
            <consortium name="DOE Joint Genome Institute"/>
            <person name="Mondo S.J."/>
            <person name="Dannebaum R.O."/>
            <person name="Kuo R.C."/>
            <person name="Labutti K."/>
            <person name="Haridas S."/>
            <person name="Kuo A."/>
            <person name="Salamov A."/>
            <person name="Ahrendt S.R."/>
            <person name="Lipzen A."/>
            <person name="Sullivan W."/>
            <person name="Andreopoulos W.B."/>
            <person name="Clum A."/>
            <person name="Lindquist E."/>
            <person name="Daum C."/>
            <person name="Ramamoorthy G.K."/>
            <person name="Gryganskyi A."/>
            <person name="Culley D."/>
            <person name="Magnuson J.K."/>
            <person name="James T.Y."/>
            <person name="O'Malley M.A."/>
            <person name="Stajich J.E."/>
            <person name="Spatafora J.W."/>
            <person name="Visel A."/>
            <person name="Grigoriev I.V."/>
        </authorList>
    </citation>
    <scope>NUCLEOTIDE SEQUENCE [LARGE SCALE GENOMIC DNA]</scope>
    <source>
        <strain evidence="3">finn</strain>
    </source>
</reference>
<evidence type="ECO:0000313" key="3">
    <source>
        <dbReference type="Proteomes" id="UP000193719"/>
    </source>
</evidence>
<keyword evidence="3" id="KW-1185">Reference proteome</keyword>
<dbReference type="STRING" id="1754191.A0A1Y1VA19"/>
<keyword evidence="1" id="KW-0812">Transmembrane</keyword>
<gene>
    <name evidence="2" type="ORF">BCR36DRAFT_370629</name>
</gene>
<protein>
    <submittedName>
        <fullName evidence="2">Uncharacterized protein</fullName>
    </submittedName>
</protein>
<name>A0A1Y1VA19_9FUNG</name>
<dbReference type="EMBL" id="MCFH01000023">
    <property type="protein sequence ID" value="ORX49604.1"/>
    <property type="molecule type" value="Genomic_DNA"/>
</dbReference>
<keyword evidence="1" id="KW-1133">Transmembrane helix</keyword>
<dbReference type="Proteomes" id="UP000193719">
    <property type="component" value="Unassembled WGS sequence"/>
</dbReference>
<dbReference type="AlphaFoldDB" id="A0A1Y1VA19"/>
<evidence type="ECO:0000256" key="1">
    <source>
        <dbReference type="SAM" id="Phobius"/>
    </source>
</evidence>
<feature type="transmembrane region" description="Helical" evidence="1">
    <location>
        <begin position="83"/>
        <end position="102"/>
    </location>
</feature>
<evidence type="ECO:0000313" key="2">
    <source>
        <dbReference type="EMBL" id="ORX49604.1"/>
    </source>
</evidence>
<organism evidence="2 3">
    <name type="scientific">Piromyces finnis</name>
    <dbReference type="NCBI Taxonomy" id="1754191"/>
    <lineage>
        <taxon>Eukaryota</taxon>
        <taxon>Fungi</taxon>
        <taxon>Fungi incertae sedis</taxon>
        <taxon>Chytridiomycota</taxon>
        <taxon>Chytridiomycota incertae sedis</taxon>
        <taxon>Neocallimastigomycetes</taxon>
        <taxon>Neocallimastigales</taxon>
        <taxon>Neocallimastigaceae</taxon>
        <taxon>Piromyces</taxon>
    </lineage>
</organism>
<proteinExistence type="predicted"/>
<accession>A0A1Y1VA19</accession>
<reference evidence="2 3" key="1">
    <citation type="submission" date="2016-08" db="EMBL/GenBank/DDBJ databases">
        <title>Genomes of anaerobic fungi encode conserved fungal cellulosomes for biomass hydrolysis.</title>
        <authorList>
            <consortium name="DOE Joint Genome Institute"/>
            <person name="Haitjema C.H."/>
            <person name="Gilmore S.P."/>
            <person name="Henske J.K."/>
            <person name="Solomon K.V."/>
            <person name="De Groot R."/>
            <person name="Kuo A."/>
            <person name="Mondo S.J."/>
            <person name="Salamov A.A."/>
            <person name="Labutti K."/>
            <person name="Zhao Z."/>
            <person name="Chiniquy J."/>
            <person name="Barry K."/>
            <person name="Brewer H.M."/>
            <person name="Purvine S.O."/>
            <person name="Wright A.T."/>
            <person name="Boxma B."/>
            <person name="Van Alen T."/>
            <person name="Hackstein J.H."/>
            <person name="Baker S.E."/>
            <person name="Grigoriev I.V."/>
            <person name="O'Malley M.A."/>
        </authorList>
    </citation>
    <scope>NUCLEOTIDE SEQUENCE [LARGE SCALE GENOMIC DNA]</scope>
    <source>
        <strain evidence="3">finn</strain>
    </source>
</reference>
<dbReference type="OrthoDB" id="2155277at2759"/>
<sequence>MNSIIIIFVTLIVCPMEDILDLYIKIIAIVNEFLIPYLFENWMNQKLISLWSIIITFVVFLYMSSVQLKCQLYYSISINNYRFATYFTLCSFALFSIILVILDINNSQFIADISPFIIVSIFIGSYFFNNNHTKKILKRVYKKYQQKNTINKLKESTSKDELINSHKNLMKKDFYKSIDRITQEVYIKQEIKVFNNYYECEIATRFIRYNRSIEAYQLMKELFKEGMSQFKHEADVYIIAWYYLHSMKKFYKDNNLLNDYDPELFVIDQFLNNAMDLKLDIRKKYLIDKAFGYVEIEKREGSVNDNSANIEASFKLEEMKQSVIKAHLYGLHEINELFSKLRNSTNPKDIITYDQNLIYISKFQNSTKSQYSYILRQFPDEKEILKIYVLFLTDVMNDDELSLQKTGFSNRDISMENTKSNINLNNNFKAKKELISSSNSLMYNSYSEDFSSVSDIGNDYKKKKALK</sequence>
<comment type="caution">
    <text evidence="2">The sequence shown here is derived from an EMBL/GenBank/DDBJ whole genome shotgun (WGS) entry which is preliminary data.</text>
</comment>